<protein>
    <submittedName>
        <fullName evidence="1">Uncharacterized protein</fullName>
    </submittedName>
</protein>
<dbReference type="VEuPathDB" id="FungiDB:PPTG_19951"/>
<name>W2HR42_PHYNI</name>
<dbReference type="Proteomes" id="UP000053236">
    <property type="component" value="Unassembled WGS sequence"/>
</dbReference>
<accession>W2HR42</accession>
<gene>
    <name evidence="1" type="ORF">L915_00469</name>
</gene>
<organism evidence="1">
    <name type="scientific">Phytophthora nicotianae</name>
    <name type="common">Potato buckeye rot agent</name>
    <name type="synonym">Phytophthora parasitica</name>
    <dbReference type="NCBI Taxonomy" id="4792"/>
    <lineage>
        <taxon>Eukaryota</taxon>
        <taxon>Sar</taxon>
        <taxon>Stramenopiles</taxon>
        <taxon>Oomycota</taxon>
        <taxon>Peronosporomycetes</taxon>
        <taxon>Peronosporales</taxon>
        <taxon>Peronosporaceae</taxon>
        <taxon>Phytophthora</taxon>
    </lineage>
</organism>
<proteinExistence type="predicted"/>
<sequence>MAFINENRVISCFSLTVVQSASNSMNISTFSIYNINPNSVAETNTGFVPVTVTNLMLRNCNILTPSSSFMRELDPVSELVVEEHPHRVWASLHTSRLESLYTHGNEIKDFNVSKDLFAQIQGLTAFIITIGSPWSSEGGGSIPKDMDSADRDMDIDERLLCQTPDDMDSAVAVVD</sequence>
<reference evidence="1" key="1">
    <citation type="submission" date="2013-11" db="EMBL/GenBank/DDBJ databases">
        <title>The Genome Sequence of Phytophthora parasitica CJ02B3.</title>
        <authorList>
            <consortium name="The Broad Institute Genomics Platform"/>
            <person name="Russ C."/>
            <person name="Tyler B."/>
            <person name="Panabieres F."/>
            <person name="Shan W."/>
            <person name="Tripathy S."/>
            <person name="Grunwald N."/>
            <person name="Machado M."/>
            <person name="Johnson C.S."/>
            <person name="Arredondo F."/>
            <person name="Hong C."/>
            <person name="Coffey M."/>
            <person name="Young S.K."/>
            <person name="Zeng Q."/>
            <person name="Gargeya S."/>
            <person name="Fitzgerald M."/>
            <person name="Abouelleil A."/>
            <person name="Alvarado L."/>
            <person name="Chapman S.B."/>
            <person name="Gainer-Dewar J."/>
            <person name="Goldberg J."/>
            <person name="Griggs A."/>
            <person name="Gujja S."/>
            <person name="Hansen M."/>
            <person name="Howarth C."/>
            <person name="Imamovic A."/>
            <person name="Ireland A."/>
            <person name="Larimer J."/>
            <person name="McCowan C."/>
            <person name="Murphy C."/>
            <person name="Pearson M."/>
            <person name="Poon T.W."/>
            <person name="Priest M."/>
            <person name="Roberts A."/>
            <person name="Saif S."/>
            <person name="Shea T."/>
            <person name="Sykes S."/>
            <person name="Wortman J."/>
            <person name="Nusbaum C."/>
            <person name="Birren B."/>
        </authorList>
    </citation>
    <scope>NUCLEOTIDE SEQUENCE [LARGE SCALE GENOMIC DNA]</scope>
    <source>
        <strain evidence="1">CJ02B3</strain>
    </source>
</reference>
<dbReference type="AlphaFoldDB" id="W2HR42"/>
<dbReference type="EMBL" id="KI683955">
    <property type="protein sequence ID" value="ETK96906.1"/>
    <property type="molecule type" value="Genomic_DNA"/>
</dbReference>
<evidence type="ECO:0000313" key="1">
    <source>
        <dbReference type="EMBL" id="ETK96906.1"/>
    </source>
</evidence>